<dbReference type="Proteomes" id="UP000030645">
    <property type="component" value="Unassembled WGS sequence"/>
</dbReference>
<evidence type="ECO:0000256" key="1">
    <source>
        <dbReference type="SAM" id="MobiDB-lite"/>
    </source>
</evidence>
<feature type="compositionally biased region" description="Gly residues" evidence="1">
    <location>
        <begin position="171"/>
        <end position="180"/>
    </location>
</feature>
<feature type="region of interest" description="Disordered" evidence="1">
    <location>
        <begin position="168"/>
        <end position="203"/>
    </location>
</feature>
<reference evidence="3" key="1">
    <citation type="submission" date="2013-01" db="EMBL/GenBank/DDBJ databases">
        <title>Draft Genome Sequence of a Mulberry Tree, Morus notabilis C.K. Schneid.</title>
        <authorList>
            <person name="He N."/>
            <person name="Zhao S."/>
        </authorList>
    </citation>
    <scope>NUCLEOTIDE SEQUENCE</scope>
</reference>
<gene>
    <name evidence="2" type="ORF">L484_009730</name>
</gene>
<sequence length="203" mass="23162">MFLRGLNSNKKKATSSETTLSTKRQHEIGNDINRETTTCKKRKTYMTRNDATFEFVKTLNLNNDLTTTKISKNNIKKSQTKHQLWKIHGVRNDNKQRKRQLYIQTTSTSAQAARQLNNYVKKTNSSVLRSERGKRGEREGEVILISTKNEQYWAGNLRRKAVRNRKTDLYDGGGGSGGKWGKPKPVQKAVGFGSDGRQRLEDA</sequence>
<protein>
    <submittedName>
        <fullName evidence="2">Uncharacterized protein</fullName>
    </submittedName>
</protein>
<evidence type="ECO:0000313" key="2">
    <source>
        <dbReference type="EMBL" id="EXB28571.1"/>
    </source>
</evidence>
<feature type="region of interest" description="Disordered" evidence="1">
    <location>
        <begin position="1"/>
        <end position="35"/>
    </location>
</feature>
<evidence type="ECO:0000313" key="3">
    <source>
        <dbReference type="Proteomes" id="UP000030645"/>
    </source>
</evidence>
<accession>W9QXX9</accession>
<feature type="compositionally biased region" description="Basic and acidic residues" evidence="1">
    <location>
        <begin position="24"/>
        <end position="35"/>
    </location>
</feature>
<keyword evidence="3" id="KW-1185">Reference proteome</keyword>
<name>W9QXX9_9ROSA</name>
<proteinExistence type="predicted"/>
<organism evidence="2 3">
    <name type="scientific">Morus notabilis</name>
    <dbReference type="NCBI Taxonomy" id="981085"/>
    <lineage>
        <taxon>Eukaryota</taxon>
        <taxon>Viridiplantae</taxon>
        <taxon>Streptophyta</taxon>
        <taxon>Embryophyta</taxon>
        <taxon>Tracheophyta</taxon>
        <taxon>Spermatophyta</taxon>
        <taxon>Magnoliopsida</taxon>
        <taxon>eudicotyledons</taxon>
        <taxon>Gunneridae</taxon>
        <taxon>Pentapetalae</taxon>
        <taxon>rosids</taxon>
        <taxon>fabids</taxon>
        <taxon>Rosales</taxon>
        <taxon>Moraceae</taxon>
        <taxon>Moreae</taxon>
        <taxon>Morus</taxon>
    </lineage>
</organism>
<dbReference type="AlphaFoldDB" id="W9QXX9"/>
<dbReference type="EMBL" id="KE343391">
    <property type="protein sequence ID" value="EXB28571.1"/>
    <property type="molecule type" value="Genomic_DNA"/>
</dbReference>